<reference evidence="2 3" key="1">
    <citation type="journal article" date="2020" name="Microorganisms">
        <title>Osmotic Adaptation and Compatible Solute Biosynthesis of Phototrophic Bacteria as Revealed from Genome Analyses.</title>
        <authorList>
            <person name="Imhoff J.F."/>
            <person name="Rahn T."/>
            <person name="Kunzel S."/>
            <person name="Keller A."/>
            <person name="Neulinger S.C."/>
        </authorList>
    </citation>
    <scope>NUCLEOTIDE SEQUENCE [LARGE SCALE GENOMIC DNA]</scope>
    <source>
        <strain evidence="2 3">DSM 25653</strain>
    </source>
</reference>
<accession>A0A9X0W764</accession>
<feature type="region of interest" description="Disordered" evidence="1">
    <location>
        <begin position="35"/>
        <end position="63"/>
    </location>
</feature>
<comment type="caution">
    <text evidence="2">The sequence shown here is derived from an EMBL/GenBank/DDBJ whole genome shotgun (WGS) entry which is preliminary data.</text>
</comment>
<sequence>MSPLLGSAPTALQRLFLLILLSAVFGIAGCEQQGPAEEAGQKIDQTAEDAGDKMNEAKQSLTD</sequence>
<keyword evidence="3" id="KW-1185">Reference proteome</keyword>
<dbReference type="AlphaFoldDB" id="A0A9X0W764"/>
<dbReference type="Proteomes" id="UP001138768">
    <property type="component" value="Unassembled WGS sequence"/>
</dbReference>
<name>A0A9X0W764_9GAMM</name>
<dbReference type="EMBL" id="NRRY01000008">
    <property type="protein sequence ID" value="MBK1618205.1"/>
    <property type="molecule type" value="Genomic_DNA"/>
</dbReference>
<evidence type="ECO:0000313" key="2">
    <source>
        <dbReference type="EMBL" id="MBK1618205.1"/>
    </source>
</evidence>
<protein>
    <submittedName>
        <fullName evidence="2">Uncharacterized protein</fullName>
    </submittedName>
</protein>
<gene>
    <name evidence="2" type="ORF">CKO42_07055</name>
</gene>
<proteinExistence type="predicted"/>
<evidence type="ECO:0000256" key="1">
    <source>
        <dbReference type="SAM" id="MobiDB-lite"/>
    </source>
</evidence>
<evidence type="ECO:0000313" key="3">
    <source>
        <dbReference type="Proteomes" id="UP001138768"/>
    </source>
</evidence>
<organism evidence="2 3">
    <name type="scientific">Lamprobacter modestohalophilus</name>
    <dbReference type="NCBI Taxonomy" id="1064514"/>
    <lineage>
        <taxon>Bacteria</taxon>
        <taxon>Pseudomonadati</taxon>
        <taxon>Pseudomonadota</taxon>
        <taxon>Gammaproteobacteria</taxon>
        <taxon>Chromatiales</taxon>
        <taxon>Chromatiaceae</taxon>
        <taxon>Lamprobacter</taxon>
    </lineage>
</organism>